<evidence type="ECO:0000256" key="1">
    <source>
        <dbReference type="SAM" id="Phobius"/>
    </source>
</evidence>
<dbReference type="Proteomes" id="UP000700596">
    <property type="component" value="Unassembled WGS sequence"/>
</dbReference>
<dbReference type="OrthoDB" id="3789783at2759"/>
<organism evidence="2 3">
    <name type="scientific">Dendryphion nanum</name>
    <dbReference type="NCBI Taxonomy" id="256645"/>
    <lineage>
        <taxon>Eukaryota</taxon>
        <taxon>Fungi</taxon>
        <taxon>Dikarya</taxon>
        <taxon>Ascomycota</taxon>
        <taxon>Pezizomycotina</taxon>
        <taxon>Dothideomycetes</taxon>
        <taxon>Pleosporomycetidae</taxon>
        <taxon>Pleosporales</taxon>
        <taxon>Torulaceae</taxon>
        <taxon>Dendryphion</taxon>
    </lineage>
</organism>
<feature type="transmembrane region" description="Helical" evidence="1">
    <location>
        <begin position="248"/>
        <end position="268"/>
    </location>
</feature>
<feature type="transmembrane region" description="Helical" evidence="1">
    <location>
        <begin position="224"/>
        <end position="241"/>
    </location>
</feature>
<comment type="caution">
    <text evidence="2">The sequence shown here is derived from an EMBL/GenBank/DDBJ whole genome shotgun (WGS) entry which is preliminary data.</text>
</comment>
<evidence type="ECO:0000313" key="3">
    <source>
        <dbReference type="Proteomes" id="UP000700596"/>
    </source>
</evidence>
<dbReference type="EMBL" id="JAGMWT010000009">
    <property type="protein sequence ID" value="KAH7122586.1"/>
    <property type="molecule type" value="Genomic_DNA"/>
</dbReference>
<reference evidence="2" key="1">
    <citation type="journal article" date="2021" name="Nat. Commun.">
        <title>Genetic determinants of endophytism in the Arabidopsis root mycobiome.</title>
        <authorList>
            <person name="Mesny F."/>
            <person name="Miyauchi S."/>
            <person name="Thiergart T."/>
            <person name="Pickel B."/>
            <person name="Atanasova L."/>
            <person name="Karlsson M."/>
            <person name="Huettel B."/>
            <person name="Barry K.W."/>
            <person name="Haridas S."/>
            <person name="Chen C."/>
            <person name="Bauer D."/>
            <person name="Andreopoulos W."/>
            <person name="Pangilinan J."/>
            <person name="LaButti K."/>
            <person name="Riley R."/>
            <person name="Lipzen A."/>
            <person name="Clum A."/>
            <person name="Drula E."/>
            <person name="Henrissat B."/>
            <person name="Kohler A."/>
            <person name="Grigoriev I.V."/>
            <person name="Martin F.M."/>
            <person name="Hacquard S."/>
        </authorList>
    </citation>
    <scope>NUCLEOTIDE SEQUENCE</scope>
    <source>
        <strain evidence="2">MPI-CAGE-CH-0243</strain>
    </source>
</reference>
<feature type="transmembrane region" description="Helical" evidence="1">
    <location>
        <begin position="20"/>
        <end position="38"/>
    </location>
</feature>
<keyword evidence="3" id="KW-1185">Reference proteome</keyword>
<feature type="transmembrane region" description="Helical" evidence="1">
    <location>
        <begin position="179"/>
        <end position="199"/>
    </location>
</feature>
<protein>
    <submittedName>
        <fullName evidence="2">Uncharacterized protein</fullName>
    </submittedName>
</protein>
<keyword evidence="1" id="KW-0812">Transmembrane</keyword>
<keyword evidence="1" id="KW-0472">Membrane</keyword>
<name>A0A9P9DNT7_9PLEO</name>
<keyword evidence="1" id="KW-1133">Transmembrane helix</keyword>
<feature type="transmembrane region" description="Helical" evidence="1">
    <location>
        <begin position="312"/>
        <end position="331"/>
    </location>
</feature>
<proteinExistence type="predicted"/>
<accession>A0A9P9DNT7</accession>
<dbReference type="AlphaFoldDB" id="A0A9P9DNT7"/>
<feature type="transmembrane region" description="Helical" evidence="1">
    <location>
        <begin position="136"/>
        <end position="158"/>
    </location>
</feature>
<gene>
    <name evidence="2" type="ORF">B0J11DRAFT_343679</name>
</gene>
<sequence>MSNDSTESLRTGLQLAIKTITTHVFALGNYAYVCSLLHRPARSHIQAVRVLFFLFVPTLPLVELLISAIRSLLQFVRNYEDDDEIHLRFYLSAALGMHANRSQDDDNKDTKDKTIHLLSVGSHCAEKQLSPIDWVWFGKILAALFTLTQAVGTIVMWIRRMRSSEADALAFDHRNGAMGIASTICSCICIISLIIRLRWKVSKAFEVKEGEWSFWMGANETSQFIAEALLSMLLHLVFATIPNSDNRWLYTSVGLVAFMFTGGGNILLQGWQSFFLVIFLIVFRHDIARRLGIKDETREKIFGGNKLKRAKALFTVLLVLWMTIDIIWLFVRDVLETVHAERYYWVQDPLSDSLIVI</sequence>
<evidence type="ECO:0000313" key="2">
    <source>
        <dbReference type="EMBL" id="KAH7122586.1"/>
    </source>
</evidence>
<feature type="transmembrane region" description="Helical" evidence="1">
    <location>
        <begin position="50"/>
        <end position="73"/>
    </location>
</feature>